<gene>
    <name evidence="2" type="ORF">Q9L58_007474</name>
</gene>
<feature type="compositionally biased region" description="Polar residues" evidence="1">
    <location>
        <begin position="347"/>
        <end position="356"/>
    </location>
</feature>
<feature type="compositionally biased region" description="Polar residues" evidence="1">
    <location>
        <begin position="459"/>
        <end position="470"/>
    </location>
</feature>
<comment type="caution">
    <text evidence="2">The sequence shown here is derived from an EMBL/GenBank/DDBJ whole genome shotgun (WGS) entry which is preliminary data.</text>
</comment>
<feature type="region of interest" description="Disordered" evidence="1">
    <location>
        <begin position="396"/>
        <end position="483"/>
    </location>
</feature>
<protein>
    <submittedName>
        <fullName evidence="2">Uncharacterized protein</fullName>
    </submittedName>
</protein>
<name>A0ABR3GCE8_9PEZI</name>
<feature type="compositionally biased region" description="Basic and acidic residues" evidence="1">
    <location>
        <begin position="282"/>
        <end position="295"/>
    </location>
</feature>
<dbReference type="EMBL" id="JBBBZM010000119">
    <property type="protein sequence ID" value="KAL0633647.1"/>
    <property type="molecule type" value="Genomic_DNA"/>
</dbReference>
<feature type="compositionally biased region" description="Basic residues" evidence="1">
    <location>
        <begin position="449"/>
        <end position="458"/>
    </location>
</feature>
<evidence type="ECO:0000313" key="2">
    <source>
        <dbReference type="EMBL" id="KAL0633647.1"/>
    </source>
</evidence>
<evidence type="ECO:0000256" key="1">
    <source>
        <dbReference type="SAM" id="MobiDB-lite"/>
    </source>
</evidence>
<sequence length="753" mass="83262">MPVQPNYLALQAGTEYPSPTVIAAFRQHFQGSVNVGGTEKEFEEQWAIFKCNLINAILRSVQNREGGQLDETQHANIVCNIGGQIDTLHTLVLGMGQLAFSWQLTPAPVDPPQNNAPEVVTVASSSRTKPKEARRFTHVLSNIIAKNFRVEGPHGVPVEARGNVPGEDGMIAEMIEAMADKSEVLDFADTKPYKDHWEHMEEPDFCRLAKTLIYHINELHQGIDYVEGFRYTDRYRNLISLLRSCKGTIYFMSRPSTYEDVILNPHMMKLRFADNQKNNAKKKVDNRELTARRNSEYINLHGCPPPVKARAGGGGGRKRSASAMGSSEDGTASSPPAKPAAKRQKANTRSGKTAATNLPDAGESSSAGQTILVESPVYLDGPDRDVLGFCQLQERTPNQQQQRELLPQQQPQYHPSQQQQSFRPQQYYTPPQRQQAPAVQQQQQSAPRRSGRRQRSGQKGHTQTATQDPNSDPVAPVGSSEDYSNNIENQIVTTLADAVRTGNYAANRARTLAPAPSDGASSSTNYQTYEQTGLYQTQNVVYPDINAHCTNASAPVLDQSAQFQAIENHYKVSELEHGTPAWYSRQQFHENQVALELARHGFGGQQFPPLGESGSGEYDRRCDPFWGGGDIEETDFSCFTEEAAEETGDKEDAGHQGTVDPQILDLKPQDNETPGTNFFQDFDINAPGFGDLDIELDDLESATDSESVTGPDSLFLPHHMRSPLFNTGGQATQRVLGGQNKMKEMEEMLAEDP</sequence>
<organism evidence="2 3">
    <name type="scientific">Discina gigas</name>
    <dbReference type="NCBI Taxonomy" id="1032678"/>
    <lineage>
        <taxon>Eukaryota</taxon>
        <taxon>Fungi</taxon>
        <taxon>Dikarya</taxon>
        <taxon>Ascomycota</taxon>
        <taxon>Pezizomycotina</taxon>
        <taxon>Pezizomycetes</taxon>
        <taxon>Pezizales</taxon>
        <taxon>Discinaceae</taxon>
        <taxon>Discina</taxon>
    </lineage>
</organism>
<accession>A0ABR3GCE8</accession>
<feature type="compositionally biased region" description="Low complexity" evidence="1">
    <location>
        <begin position="399"/>
        <end position="448"/>
    </location>
</feature>
<evidence type="ECO:0000313" key="3">
    <source>
        <dbReference type="Proteomes" id="UP001447188"/>
    </source>
</evidence>
<reference evidence="2 3" key="1">
    <citation type="submission" date="2024-02" db="EMBL/GenBank/DDBJ databases">
        <title>Discinaceae phylogenomics.</title>
        <authorList>
            <person name="Dirks A.C."/>
            <person name="James T.Y."/>
        </authorList>
    </citation>
    <scope>NUCLEOTIDE SEQUENCE [LARGE SCALE GENOMIC DNA]</scope>
    <source>
        <strain evidence="2 3">ACD0624</strain>
    </source>
</reference>
<dbReference type="Proteomes" id="UP001447188">
    <property type="component" value="Unassembled WGS sequence"/>
</dbReference>
<feature type="compositionally biased region" description="Low complexity" evidence="1">
    <location>
        <begin position="321"/>
        <end position="335"/>
    </location>
</feature>
<keyword evidence="3" id="KW-1185">Reference proteome</keyword>
<proteinExistence type="predicted"/>
<feature type="region of interest" description="Disordered" evidence="1">
    <location>
        <begin position="274"/>
        <end position="368"/>
    </location>
</feature>